<feature type="signal peptide" evidence="2">
    <location>
        <begin position="1"/>
        <end position="21"/>
    </location>
</feature>
<name>A0A0G4HZD9_9ALVE</name>
<feature type="chain" id="PRO_5005192543" description="Ricin B lectin domain-containing protein" evidence="2">
    <location>
        <begin position="22"/>
        <end position="436"/>
    </location>
</feature>
<accession>A0A0G4HZD9</accession>
<evidence type="ECO:0008006" key="4">
    <source>
        <dbReference type="Google" id="ProtNLM"/>
    </source>
</evidence>
<dbReference type="VEuPathDB" id="CryptoDB:Cvel_9711"/>
<reference evidence="3" key="1">
    <citation type="submission" date="2014-11" db="EMBL/GenBank/DDBJ databases">
        <authorList>
            <person name="Otto D Thomas"/>
            <person name="Naeem Raeece"/>
        </authorList>
    </citation>
    <scope>NUCLEOTIDE SEQUENCE</scope>
</reference>
<evidence type="ECO:0000256" key="1">
    <source>
        <dbReference type="SAM" id="MobiDB-lite"/>
    </source>
</evidence>
<keyword evidence="2" id="KW-0732">Signal</keyword>
<dbReference type="AlphaFoldDB" id="A0A0G4HZD9"/>
<feature type="compositionally biased region" description="Polar residues" evidence="1">
    <location>
        <begin position="76"/>
        <end position="85"/>
    </location>
</feature>
<sequence>MGFRVLGWTFIACFGSAVVSASDTHRQSKALIPEEGPVALDPNDRREAFVNEDGTIGFLQKAQQQQQKDEDPSFVQGETASTNTAYPARPDAYKYSASPHLKLHDPRLTVFTGCKAKVTFKSGETKEYGPGVHWLGHGQQGDNPYKLPEKVAPYEDFEKHHVVLTEVHVSDPMTVTIRPGCALEIEGNDPADLDNAQKNKWTQYMSPGGKYDFLEWIASHSKGKLHADGMGDGYKIRGLTVHGLVRIVVPGVINRKLDVNCVPQEVNCTHTTDLDALNVNPDTQTRQDLCAQWDMSDGISDVKLVRCSASPHQVWMWTPFLGTLRPFNKGLPTEHQKTADDTMPELPYCLTYMEEKSPSKNDKHDTVGQQPGAIQLSPCKDGVKRNQAFTLEWAFVGEPFEPQETEGMGASAQHGNVNNGAPGGTTGTEDDTTSTF</sequence>
<protein>
    <recommendedName>
        <fullName evidence="4">Ricin B lectin domain-containing protein</fullName>
    </recommendedName>
</protein>
<feature type="region of interest" description="Disordered" evidence="1">
    <location>
        <begin position="401"/>
        <end position="436"/>
    </location>
</feature>
<organism evidence="3">
    <name type="scientific">Chromera velia CCMP2878</name>
    <dbReference type="NCBI Taxonomy" id="1169474"/>
    <lineage>
        <taxon>Eukaryota</taxon>
        <taxon>Sar</taxon>
        <taxon>Alveolata</taxon>
        <taxon>Colpodellida</taxon>
        <taxon>Chromeraceae</taxon>
        <taxon>Chromera</taxon>
    </lineage>
</organism>
<proteinExistence type="predicted"/>
<dbReference type="EMBL" id="CDMZ01004501">
    <property type="protein sequence ID" value="CEM49941.1"/>
    <property type="molecule type" value="Genomic_DNA"/>
</dbReference>
<evidence type="ECO:0000256" key="2">
    <source>
        <dbReference type="SAM" id="SignalP"/>
    </source>
</evidence>
<evidence type="ECO:0000313" key="3">
    <source>
        <dbReference type="EMBL" id="CEM49941.1"/>
    </source>
</evidence>
<feature type="region of interest" description="Disordered" evidence="1">
    <location>
        <begin position="60"/>
        <end position="91"/>
    </location>
</feature>
<gene>
    <name evidence="3" type="ORF">Cvel_9711</name>
</gene>